<dbReference type="Pfam" id="PF13966">
    <property type="entry name" value="zf-RVT"/>
    <property type="match status" value="1"/>
</dbReference>
<dbReference type="InterPro" id="IPR044730">
    <property type="entry name" value="RNase_H-like_dom_plant"/>
</dbReference>
<evidence type="ECO:0000259" key="2">
    <source>
        <dbReference type="Pfam" id="PF13966"/>
    </source>
</evidence>
<gene>
    <name evidence="4" type="primary">LOC109131190</name>
</gene>
<dbReference type="InterPro" id="IPR002156">
    <property type="entry name" value="RNaseH_domain"/>
</dbReference>
<dbReference type="PANTHER" id="PTHR47074:SF11">
    <property type="entry name" value="REVERSE TRANSCRIPTASE-LIKE PROTEIN"/>
    <property type="match status" value="1"/>
</dbReference>
<evidence type="ECO:0000313" key="3">
    <source>
        <dbReference type="Proteomes" id="UP000694864"/>
    </source>
</evidence>
<feature type="domain" description="Reverse transcriptase zinc-binding" evidence="2">
    <location>
        <begin position="131"/>
        <end position="198"/>
    </location>
</feature>
<name>A0ABM1REI1_CAMSA</name>
<organism evidence="3 4">
    <name type="scientific">Camelina sativa</name>
    <name type="common">False flax</name>
    <name type="synonym">Myagrum sativum</name>
    <dbReference type="NCBI Taxonomy" id="90675"/>
    <lineage>
        <taxon>Eukaryota</taxon>
        <taxon>Viridiplantae</taxon>
        <taxon>Streptophyta</taxon>
        <taxon>Embryophyta</taxon>
        <taxon>Tracheophyta</taxon>
        <taxon>Spermatophyta</taxon>
        <taxon>Magnoliopsida</taxon>
        <taxon>eudicotyledons</taxon>
        <taxon>Gunneridae</taxon>
        <taxon>Pentapetalae</taxon>
        <taxon>rosids</taxon>
        <taxon>malvids</taxon>
        <taxon>Brassicales</taxon>
        <taxon>Brassicaceae</taxon>
        <taxon>Camelineae</taxon>
        <taxon>Camelina</taxon>
    </lineage>
</organism>
<reference evidence="3" key="1">
    <citation type="journal article" date="2014" name="Nat. Commun.">
        <title>The emerging biofuel crop Camelina sativa retains a highly undifferentiated hexaploid genome structure.</title>
        <authorList>
            <person name="Kagale S."/>
            <person name="Koh C."/>
            <person name="Nixon J."/>
            <person name="Bollina V."/>
            <person name="Clarke W.E."/>
            <person name="Tuteja R."/>
            <person name="Spillane C."/>
            <person name="Robinson S.J."/>
            <person name="Links M.G."/>
            <person name="Clarke C."/>
            <person name="Higgins E.E."/>
            <person name="Huebert T."/>
            <person name="Sharpe A.G."/>
            <person name="Parkin I.A."/>
        </authorList>
    </citation>
    <scope>NUCLEOTIDE SEQUENCE [LARGE SCALE GENOMIC DNA]</scope>
    <source>
        <strain evidence="3">cv. DH55</strain>
    </source>
</reference>
<accession>A0ABM1REI1</accession>
<keyword evidence="3" id="KW-1185">Reference proteome</keyword>
<feature type="domain" description="RNase H type-1" evidence="1">
    <location>
        <begin position="309"/>
        <end position="384"/>
    </location>
</feature>
<proteinExistence type="predicted"/>
<dbReference type="InterPro" id="IPR026960">
    <property type="entry name" value="RVT-Znf"/>
</dbReference>
<evidence type="ECO:0000313" key="4">
    <source>
        <dbReference type="RefSeq" id="XP_019097419.1"/>
    </source>
</evidence>
<dbReference type="GeneID" id="109131190"/>
<evidence type="ECO:0000259" key="1">
    <source>
        <dbReference type="Pfam" id="PF13456"/>
    </source>
</evidence>
<dbReference type="Pfam" id="PF13456">
    <property type="entry name" value="RVT_3"/>
    <property type="match status" value="1"/>
</dbReference>
<reference evidence="4" key="2">
    <citation type="submission" date="2025-08" db="UniProtKB">
        <authorList>
            <consortium name="RefSeq"/>
        </authorList>
    </citation>
    <scope>IDENTIFICATION</scope>
    <source>
        <tissue evidence="4">Leaf</tissue>
    </source>
</reference>
<protein>
    <submittedName>
        <fullName evidence="4">Uncharacterized protein LOC109131190</fullName>
    </submittedName>
</protein>
<dbReference type="Proteomes" id="UP000694864">
    <property type="component" value="Chromosome 20"/>
</dbReference>
<dbReference type="PANTHER" id="PTHR47074">
    <property type="entry name" value="BNAC02G40300D PROTEIN"/>
    <property type="match status" value="1"/>
</dbReference>
<dbReference type="RefSeq" id="XP_019097419.1">
    <property type="nucleotide sequence ID" value="XM_019241874.1"/>
</dbReference>
<sequence>MLAARPLLLSGSRKNIGSGFDTRVWSDPWISSIPARPALSKLDNTDPNLFVNALIDPVSKSWKVELLHELIQPEDIPRILGLHPSSKFSRDAYVWTHTKSGNYSVKSGYLAASASRRGDCGLPFQGPSVSALQAQSWKIPTSRKIKHFLWQSVSGCLVTCQRLVNRHLATDRLCPRCGMEEESINHVLFECPPAFQVWSLSQIPFIQGVFPSSSLFVNIDHLFWRARELGGREESIRIFPWILWFIWKARNSKVFENKDVHPADTLQLAMKEADSFRTARVKDSFLESAPPLVPLEVPVPVPGSIVCQVDGSWALSSTLSGIGWVANSGQDIIHLGLKGFRSCQLPLHAEFEALLWEMRSLISLSLFHVDFQTDSLELSQLLDTPDEWPAFSLELEYISMLKLSFFFFFVFYFTLS</sequence>
<dbReference type="InterPro" id="IPR052929">
    <property type="entry name" value="RNase_H-like_EbsB-rel"/>
</dbReference>
<dbReference type="CDD" id="cd06222">
    <property type="entry name" value="RNase_H_like"/>
    <property type="match status" value="1"/>
</dbReference>